<dbReference type="RefSeq" id="WP_169163096.1">
    <property type="nucleotide sequence ID" value="NZ_JABBFW010000028.1"/>
</dbReference>
<dbReference type="Gene3D" id="3.10.580.10">
    <property type="entry name" value="CBS-domain"/>
    <property type="match status" value="1"/>
</dbReference>
<feature type="domain" description="CBS" evidence="4">
    <location>
        <begin position="77"/>
        <end position="134"/>
    </location>
</feature>
<evidence type="ECO:0000313" key="5">
    <source>
        <dbReference type="EMBL" id="NML18199.1"/>
    </source>
</evidence>
<evidence type="ECO:0000256" key="3">
    <source>
        <dbReference type="SAM" id="MobiDB-lite"/>
    </source>
</evidence>
<feature type="domain" description="CBS" evidence="4">
    <location>
        <begin position="7"/>
        <end position="68"/>
    </location>
</feature>
<proteinExistence type="predicted"/>
<reference evidence="5 6" key="1">
    <citation type="submission" date="2020-04" db="EMBL/GenBank/DDBJ databases">
        <title>Azohydromonas sp. isolated from soil.</title>
        <authorList>
            <person name="Dahal R.H."/>
        </authorList>
    </citation>
    <scope>NUCLEOTIDE SEQUENCE [LARGE SCALE GENOMIC DNA]</scope>
    <source>
        <strain evidence="5 6">G-1-1-14</strain>
    </source>
</reference>
<dbReference type="SUPFAM" id="SSF54631">
    <property type="entry name" value="CBS-domain pair"/>
    <property type="match status" value="1"/>
</dbReference>
<dbReference type="SMART" id="SM00116">
    <property type="entry name" value="CBS"/>
    <property type="match status" value="2"/>
</dbReference>
<dbReference type="InterPro" id="IPR046342">
    <property type="entry name" value="CBS_dom_sf"/>
</dbReference>
<dbReference type="InterPro" id="IPR051257">
    <property type="entry name" value="Diverse_CBS-Domain"/>
</dbReference>
<sequence length="182" mass="19003">MKIGDVCRHEVVSIDAHAPLREAAALMRSQHVGALVVTETGPQGMHQVIGVLSDRDLAIEVLARGADAAELKVGQLAQRRLAAIPADADVAAAATSMRKAGVRRLLVHAADGRLAGFVSSDDLLEAMAAQLGELAQALRAGIERERSERAVLARPASHPLFLNAGTPGMPWPGPVGPGPVDR</sequence>
<organism evidence="5 6">
    <name type="scientific">Azohydromonas caseinilytica</name>
    <dbReference type="NCBI Taxonomy" id="2728836"/>
    <lineage>
        <taxon>Bacteria</taxon>
        <taxon>Pseudomonadati</taxon>
        <taxon>Pseudomonadota</taxon>
        <taxon>Betaproteobacteria</taxon>
        <taxon>Burkholderiales</taxon>
        <taxon>Sphaerotilaceae</taxon>
        <taxon>Azohydromonas</taxon>
    </lineage>
</organism>
<name>A0A848FIU0_9BURK</name>
<keyword evidence="6" id="KW-1185">Reference proteome</keyword>
<evidence type="ECO:0000259" key="4">
    <source>
        <dbReference type="PROSITE" id="PS51371"/>
    </source>
</evidence>
<dbReference type="PANTHER" id="PTHR43080">
    <property type="entry name" value="CBS DOMAIN-CONTAINING PROTEIN CBSX3, MITOCHONDRIAL"/>
    <property type="match status" value="1"/>
</dbReference>
<protein>
    <submittedName>
        <fullName evidence="5">CBS domain-containing protein</fullName>
    </submittedName>
</protein>
<feature type="region of interest" description="Disordered" evidence="3">
    <location>
        <begin position="163"/>
        <end position="182"/>
    </location>
</feature>
<evidence type="ECO:0000313" key="6">
    <source>
        <dbReference type="Proteomes" id="UP000574067"/>
    </source>
</evidence>
<dbReference type="EMBL" id="JABBFW010000028">
    <property type="protein sequence ID" value="NML18199.1"/>
    <property type="molecule type" value="Genomic_DNA"/>
</dbReference>
<dbReference type="Proteomes" id="UP000574067">
    <property type="component" value="Unassembled WGS sequence"/>
</dbReference>
<keyword evidence="1 2" id="KW-0129">CBS domain</keyword>
<dbReference type="InterPro" id="IPR000644">
    <property type="entry name" value="CBS_dom"/>
</dbReference>
<accession>A0A848FIU0</accession>
<dbReference type="Pfam" id="PF00571">
    <property type="entry name" value="CBS"/>
    <property type="match status" value="2"/>
</dbReference>
<gene>
    <name evidence="5" type="ORF">HHL10_24840</name>
</gene>
<dbReference type="PANTHER" id="PTHR43080:SF2">
    <property type="entry name" value="CBS DOMAIN-CONTAINING PROTEIN"/>
    <property type="match status" value="1"/>
</dbReference>
<dbReference type="PROSITE" id="PS51371">
    <property type="entry name" value="CBS"/>
    <property type="match status" value="2"/>
</dbReference>
<evidence type="ECO:0000256" key="2">
    <source>
        <dbReference type="PROSITE-ProRule" id="PRU00703"/>
    </source>
</evidence>
<feature type="compositionally biased region" description="Pro residues" evidence="3">
    <location>
        <begin position="169"/>
        <end position="182"/>
    </location>
</feature>
<dbReference type="AlphaFoldDB" id="A0A848FIU0"/>
<comment type="caution">
    <text evidence="5">The sequence shown here is derived from an EMBL/GenBank/DDBJ whole genome shotgun (WGS) entry which is preliminary data.</text>
</comment>
<evidence type="ECO:0000256" key="1">
    <source>
        <dbReference type="ARBA" id="ARBA00023122"/>
    </source>
</evidence>